<reference evidence="2 3" key="1">
    <citation type="submission" date="2019-12" db="EMBL/GenBank/DDBJ databases">
        <title>Whole genome shotgun sequence of Streptomyces caniferus NBRC 15389.</title>
        <authorList>
            <person name="Ichikawa N."/>
            <person name="Kimura A."/>
            <person name="Kitahashi Y."/>
            <person name="Komaki H."/>
            <person name="Tamura T."/>
        </authorList>
    </citation>
    <scope>NUCLEOTIDE SEQUENCE [LARGE SCALE GENOMIC DNA]</scope>
    <source>
        <strain evidence="2 3">NBRC 15389</strain>
    </source>
</reference>
<evidence type="ECO:0000256" key="1">
    <source>
        <dbReference type="SAM" id="MobiDB-lite"/>
    </source>
</evidence>
<comment type="caution">
    <text evidence="2">The sequence shown here is derived from an EMBL/GenBank/DDBJ whole genome shotgun (WGS) entry which is preliminary data.</text>
</comment>
<sequence length="115" mass="11698">MPVESVGREPSGQIPGQVPGCVRSIASAGAEQLQRLDRGAGLAQCQQRQSSREAGPAGPEPSRWPCSRTGPTPPAPSGPTCGDVESVQSFRSRPTKSATACGEAAEADARPASTA</sequence>
<accession>A0A640SAG9</accession>
<dbReference type="AlphaFoldDB" id="A0A640SAG9"/>
<dbReference type="EMBL" id="BLIN01000005">
    <property type="protein sequence ID" value="GFE07532.1"/>
    <property type="molecule type" value="Genomic_DNA"/>
</dbReference>
<name>A0A640SAG9_9ACTN</name>
<gene>
    <name evidence="2" type="ORF">Scani_38000</name>
</gene>
<feature type="region of interest" description="Disordered" evidence="1">
    <location>
        <begin position="1"/>
        <end position="20"/>
    </location>
</feature>
<proteinExistence type="predicted"/>
<organism evidence="2 3">
    <name type="scientific">Streptomyces caniferus</name>
    <dbReference type="NCBI Taxonomy" id="285557"/>
    <lineage>
        <taxon>Bacteria</taxon>
        <taxon>Bacillati</taxon>
        <taxon>Actinomycetota</taxon>
        <taxon>Actinomycetes</taxon>
        <taxon>Kitasatosporales</taxon>
        <taxon>Streptomycetaceae</taxon>
        <taxon>Streptomyces</taxon>
    </lineage>
</organism>
<evidence type="ECO:0000313" key="2">
    <source>
        <dbReference type="EMBL" id="GFE07532.1"/>
    </source>
</evidence>
<feature type="region of interest" description="Disordered" evidence="1">
    <location>
        <begin position="38"/>
        <end position="115"/>
    </location>
</feature>
<evidence type="ECO:0000313" key="3">
    <source>
        <dbReference type="Proteomes" id="UP000435837"/>
    </source>
</evidence>
<protein>
    <submittedName>
        <fullName evidence="2">Uncharacterized protein</fullName>
    </submittedName>
</protein>
<feature type="compositionally biased region" description="Low complexity" evidence="1">
    <location>
        <begin position="97"/>
        <end position="115"/>
    </location>
</feature>
<feature type="compositionally biased region" description="Polar residues" evidence="1">
    <location>
        <begin position="86"/>
        <end position="96"/>
    </location>
</feature>
<dbReference type="Proteomes" id="UP000435837">
    <property type="component" value="Unassembled WGS sequence"/>
</dbReference>